<reference evidence="5 6" key="1">
    <citation type="submission" date="2023-11" db="EMBL/GenBank/DDBJ databases">
        <title>Dfirmibasis_genome.</title>
        <authorList>
            <person name="Edelbroek B."/>
            <person name="Kjellin J."/>
            <person name="Jerlstrom-Hultqvist J."/>
            <person name="Soderbom F."/>
        </authorList>
    </citation>
    <scope>NUCLEOTIDE SEQUENCE [LARGE SCALE GENOMIC DNA]</scope>
    <source>
        <strain evidence="5 6">TNS-C-14</strain>
    </source>
</reference>
<keyword evidence="6" id="KW-1185">Reference proteome</keyword>
<dbReference type="PANTHER" id="PTHR12465">
    <property type="entry name" value="UBIQUITIN SPECIFIC PROTEASE HOMOLOG 49"/>
    <property type="match status" value="1"/>
</dbReference>
<comment type="similarity">
    <text evidence="2 4">Belongs to the Mediator complex subunit 20 family.</text>
</comment>
<dbReference type="EMBL" id="JAVFKY010000003">
    <property type="protein sequence ID" value="KAK5579811.1"/>
    <property type="molecule type" value="Genomic_DNA"/>
</dbReference>
<evidence type="ECO:0000256" key="2">
    <source>
        <dbReference type="ARBA" id="ARBA00010743"/>
    </source>
</evidence>
<dbReference type="InterPro" id="IPR013921">
    <property type="entry name" value="Mediator_Med20"/>
</dbReference>
<evidence type="ECO:0000256" key="3">
    <source>
        <dbReference type="ARBA" id="ARBA00023242"/>
    </source>
</evidence>
<evidence type="ECO:0000256" key="4">
    <source>
        <dbReference type="RuleBase" id="RU364152"/>
    </source>
</evidence>
<proteinExistence type="inferred from homology"/>
<protein>
    <recommendedName>
        <fullName evidence="4">Mediator of RNA polymerase II transcription subunit 20</fullName>
    </recommendedName>
    <alternativeName>
        <fullName evidence="4">Mediator complex subunit 20</fullName>
    </alternativeName>
</protein>
<comment type="function">
    <text evidence="4">Component of the Mediator complex, a coactivator involved in the regulated transcription of nearly all RNA polymerase II-dependent genes. Mediator functions as a bridge to convey information from gene-specific regulatory proteins to the basal RNA polymerase II transcription machinery. Mediator is recruited to promoters by direct interactions with regulatory proteins and serves as a scaffold for the assembly of a functional preinitiation complex with RNA polymerase II and the general transcription factors.</text>
</comment>
<sequence length="195" mass="22310">MGYKCIFSYKGQLPEMTKRIEFLGGVKVSTGTINCSLYLERVPDGSNLIPREFHLLLYDEKPKKCFTLCRDTIVETDREMVSILEKTNSYKKRQTTEALVSKYELGDFIIRVGTILFRTESRGILVEVEYTACSTPVTSPFNCTKLLSEFINGNLGPFPEPIQTSFDFSAYPTLPKSYSDLHTSYQYVNLFRTIN</sequence>
<dbReference type="GO" id="GO:0006357">
    <property type="term" value="P:regulation of transcription by RNA polymerase II"/>
    <property type="evidence" value="ECO:0007669"/>
    <property type="project" value="InterPro"/>
</dbReference>
<dbReference type="PANTHER" id="PTHR12465:SF0">
    <property type="entry name" value="MEDIATOR OF RNA POLYMERASE II TRANSCRIPTION SUBUNIT 20"/>
    <property type="match status" value="1"/>
</dbReference>
<dbReference type="GO" id="GO:0016592">
    <property type="term" value="C:mediator complex"/>
    <property type="evidence" value="ECO:0007669"/>
    <property type="project" value="InterPro"/>
</dbReference>
<dbReference type="Pfam" id="PF08612">
    <property type="entry name" value="Med20"/>
    <property type="match status" value="1"/>
</dbReference>
<organism evidence="5 6">
    <name type="scientific">Dictyostelium firmibasis</name>
    <dbReference type="NCBI Taxonomy" id="79012"/>
    <lineage>
        <taxon>Eukaryota</taxon>
        <taxon>Amoebozoa</taxon>
        <taxon>Evosea</taxon>
        <taxon>Eumycetozoa</taxon>
        <taxon>Dictyostelia</taxon>
        <taxon>Dictyosteliales</taxon>
        <taxon>Dictyosteliaceae</taxon>
        <taxon>Dictyostelium</taxon>
    </lineage>
</organism>
<keyword evidence="4" id="KW-0010">Activator</keyword>
<dbReference type="Proteomes" id="UP001344447">
    <property type="component" value="Unassembled WGS sequence"/>
</dbReference>
<accession>A0AAN7YTU3</accession>
<dbReference type="AlphaFoldDB" id="A0AAN7YTU3"/>
<keyword evidence="4" id="KW-0804">Transcription</keyword>
<keyword evidence="3 4" id="KW-0539">Nucleus</keyword>
<comment type="subunit">
    <text evidence="4">Component of the Mediator complex.</text>
</comment>
<keyword evidence="4" id="KW-0805">Transcription regulation</keyword>
<evidence type="ECO:0000313" key="6">
    <source>
        <dbReference type="Proteomes" id="UP001344447"/>
    </source>
</evidence>
<dbReference type="GO" id="GO:0003713">
    <property type="term" value="F:transcription coactivator activity"/>
    <property type="evidence" value="ECO:0007669"/>
    <property type="project" value="TreeGrafter"/>
</dbReference>
<comment type="subcellular location">
    <subcellularLocation>
        <location evidence="1 4">Nucleus</location>
    </subcellularLocation>
</comment>
<name>A0AAN7YTU3_9MYCE</name>
<evidence type="ECO:0000256" key="1">
    <source>
        <dbReference type="ARBA" id="ARBA00004123"/>
    </source>
</evidence>
<comment type="caution">
    <text evidence="5">The sequence shown here is derived from an EMBL/GenBank/DDBJ whole genome shotgun (WGS) entry which is preliminary data.</text>
</comment>
<gene>
    <name evidence="4" type="primary">MED20</name>
    <name evidence="5" type="ORF">RB653_009498</name>
</gene>
<evidence type="ECO:0000313" key="5">
    <source>
        <dbReference type="EMBL" id="KAK5579811.1"/>
    </source>
</evidence>